<evidence type="ECO:0000313" key="3">
    <source>
        <dbReference type="Proteomes" id="UP000240883"/>
    </source>
</evidence>
<gene>
    <name evidence="2" type="ORF">BS50DRAFT_665375</name>
</gene>
<organism evidence="2 3">
    <name type="scientific">Corynespora cassiicola Philippines</name>
    <dbReference type="NCBI Taxonomy" id="1448308"/>
    <lineage>
        <taxon>Eukaryota</taxon>
        <taxon>Fungi</taxon>
        <taxon>Dikarya</taxon>
        <taxon>Ascomycota</taxon>
        <taxon>Pezizomycotina</taxon>
        <taxon>Dothideomycetes</taxon>
        <taxon>Pleosporomycetidae</taxon>
        <taxon>Pleosporales</taxon>
        <taxon>Corynesporascaceae</taxon>
        <taxon>Corynespora</taxon>
    </lineage>
</organism>
<dbReference type="EMBL" id="KZ678134">
    <property type="protein sequence ID" value="PSN67938.1"/>
    <property type="molecule type" value="Genomic_DNA"/>
</dbReference>
<keyword evidence="3" id="KW-1185">Reference proteome</keyword>
<feature type="compositionally biased region" description="Polar residues" evidence="1">
    <location>
        <begin position="35"/>
        <end position="52"/>
    </location>
</feature>
<dbReference type="AlphaFoldDB" id="A0A2T2NS78"/>
<protein>
    <submittedName>
        <fullName evidence="2">Uncharacterized protein</fullName>
    </submittedName>
</protein>
<evidence type="ECO:0000256" key="1">
    <source>
        <dbReference type="SAM" id="MobiDB-lite"/>
    </source>
</evidence>
<dbReference type="OrthoDB" id="3790813at2759"/>
<feature type="compositionally biased region" description="Polar residues" evidence="1">
    <location>
        <begin position="12"/>
        <end position="23"/>
    </location>
</feature>
<evidence type="ECO:0000313" key="2">
    <source>
        <dbReference type="EMBL" id="PSN67938.1"/>
    </source>
</evidence>
<dbReference type="Proteomes" id="UP000240883">
    <property type="component" value="Unassembled WGS sequence"/>
</dbReference>
<accession>A0A2T2NS78</accession>
<name>A0A2T2NS78_CORCC</name>
<feature type="region of interest" description="Disordered" evidence="1">
    <location>
        <begin position="1"/>
        <end position="65"/>
    </location>
</feature>
<proteinExistence type="predicted"/>
<reference evidence="2 3" key="1">
    <citation type="journal article" date="2018" name="Front. Microbiol.">
        <title>Genome-Wide Analysis of Corynespora cassiicola Leaf Fall Disease Putative Effectors.</title>
        <authorList>
            <person name="Lopez D."/>
            <person name="Ribeiro S."/>
            <person name="Label P."/>
            <person name="Fumanal B."/>
            <person name="Venisse J.S."/>
            <person name="Kohler A."/>
            <person name="de Oliveira R.R."/>
            <person name="Labutti K."/>
            <person name="Lipzen A."/>
            <person name="Lail K."/>
            <person name="Bauer D."/>
            <person name="Ohm R.A."/>
            <person name="Barry K.W."/>
            <person name="Spatafora J."/>
            <person name="Grigoriev I.V."/>
            <person name="Martin F.M."/>
            <person name="Pujade-Renaud V."/>
        </authorList>
    </citation>
    <scope>NUCLEOTIDE SEQUENCE [LARGE SCALE GENOMIC DNA]</scope>
    <source>
        <strain evidence="2 3">Philippines</strain>
    </source>
</reference>
<sequence length="347" mass="38998">MFSKKHNPLNLKDSSSPTSTSCGAESLKRYHSQERTQIASNPTPSRNISSPLIPNPPKDSWPSTNLTFNEDSNSPLFGNSGDSTVTFPPRTDIIPSEVNGTVANDLKWAVSEPAKTTQSYMSKMSWKLPDAKSTIGSMKDAAADGIINSLNRALEGQDVVEIHNRIVDTLVPKVKVPSYIKLSRSMDKLSDTVQALLDSYPPVEEVVHEEFECTRWLFVYTLGKEARRSLVNEGICREWQVMPSYENLRWQLQLNQKLSDAWPKSRCTTENRLKEMKPKWIPNPVKKTYELVIHTGVVDVEECAGDFIECPIDISTGFELPECSTDTSVRDFTRGAHTVEDAWQMVE</sequence>